<feature type="domain" description="Bifunctional inhibitor/plant lipid transfer protein/seed storage helical" evidence="5">
    <location>
        <begin position="81"/>
        <end position="146"/>
    </location>
</feature>
<dbReference type="PANTHER" id="PTHR35496">
    <property type="entry name" value="2S SEED STORAGE PROTEIN 1-RELATED"/>
    <property type="match status" value="1"/>
</dbReference>
<evidence type="ECO:0000256" key="1">
    <source>
        <dbReference type="ARBA" id="ARBA00008262"/>
    </source>
</evidence>
<reference evidence="6 7" key="1">
    <citation type="submission" date="2024-01" db="EMBL/GenBank/DDBJ databases">
        <title>The complete chloroplast genome sequence of Lithospermum erythrorhizon: insights into the phylogenetic relationship among Boraginaceae species and the maternal lineages of purple gromwells.</title>
        <authorList>
            <person name="Okada T."/>
            <person name="Watanabe K."/>
        </authorList>
    </citation>
    <scope>NUCLEOTIDE SEQUENCE [LARGE SCALE GENOMIC DNA]</scope>
</reference>
<dbReference type="EMBL" id="BAABME010002784">
    <property type="protein sequence ID" value="GAA0156093.1"/>
    <property type="molecule type" value="Genomic_DNA"/>
</dbReference>
<evidence type="ECO:0000313" key="7">
    <source>
        <dbReference type="Proteomes" id="UP001454036"/>
    </source>
</evidence>
<dbReference type="Proteomes" id="UP001454036">
    <property type="component" value="Unassembled WGS sequence"/>
</dbReference>
<keyword evidence="3" id="KW-0708">Seed storage protein</keyword>
<dbReference type="InterPro" id="IPR000617">
    <property type="entry name" value="Napin/2SS/CON"/>
</dbReference>
<dbReference type="InterPro" id="IPR016140">
    <property type="entry name" value="Bifunc_inhib/LTP/seed_store"/>
</dbReference>
<dbReference type="Pfam" id="PF00234">
    <property type="entry name" value="Tryp_alpha_amyl"/>
    <property type="match status" value="1"/>
</dbReference>
<evidence type="ECO:0000256" key="2">
    <source>
        <dbReference type="ARBA" id="ARBA00022761"/>
    </source>
</evidence>
<organism evidence="6 7">
    <name type="scientific">Lithospermum erythrorhizon</name>
    <name type="common">Purple gromwell</name>
    <name type="synonym">Lithospermum officinale var. erythrorhizon</name>
    <dbReference type="NCBI Taxonomy" id="34254"/>
    <lineage>
        <taxon>Eukaryota</taxon>
        <taxon>Viridiplantae</taxon>
        <taxon>Streptophyta</taxon>
        <taxon>Embryophyta</taxon>
        <taxon>Tracheophyta</taxon>
        <taxon>Spermatophyta</taxon>
        <taxon>Magnoliopsida</taxon>
        <taxon>eudicotyledons</taxon>
        <taxon>Gunneridae</taxon>
        <taxon>Pentapetalae</taxon>
        <taxon>asterids</taxon>
        <taxon>lamiids</taxon>
        <taxon>Boraginales</taxon>
        <taxon>Boraginaceae</taxon>
        <taxon>Boraginoideae</taxon>
        <taxon>Lithospermeae</taxon>
        <taxon>Lithospermum</taxon>
    </lineage>
</organism>
<comment type="similarity">
    <text evidence="1">Belongs to the 2S seed storage albumins family.</text>
</comment>
<keyword evidence="2" id="KW-0758">Storage protein</keyword>
<evidence type="ECO:0000313" key="6">
    <source>
        <dbReference type="EMBL" id="GAA0156093.1"/>
    </source>
</evidence>
<dbReference type="AlphaFoldDB" id="A0AAV3Q0V4"/>
<protein>
    <recommendedName>
        <fullName evidence="5">Bifunctional inhibitor/plant lipid transfer protein/seed storage helical domain-containing protein</fullName>
    </recommendedName>
</protein>
<dbReference type="SUPFAM" id="SSF47699">
    <property type="entry name" value="Bifunctional inhibitor/lipid-transfer protein/seed storage 2S albumin"/>
    <property type="match status" value="1"/>
</dbReference>
<dbReference type="GO" id="GO:0045735">
    <property type="term" value="F:nutrient reservoir activity"/>
    <property type="evidence" value="ECO:0007669"/>
    <property type="project" value="UniProtKB-KW"/>
</dbReference>
<feature type="chain" id="PRO_5043315622" description="Bifunctional inhibitor/plant lipid transfer protein/seed storage helical domain-containing protein" evidence="4">
    <location>
        <begin position="21"/>
        <end position="155"/>
    </location>
</feature>
<comment type="caution">
    <text evidence="6">The sequence shown here is derived from an EMBL/GenBank/DDBJ whole genome shotgun (WGS) entry which is preliminary data.</text>
</comment>
<keyword evidence="7" id="KW-1185">Reference proteome</keyword>
<evidence type="ECO:0000259" key="5">
    <source>
        <dbReference type="Pfam" id="PF00234"/>
    </source>
</evidence>
<name>A0AAV3Q0V4_LITER</name>
<evidence type="ECO:0000256" key="3">
    <source>
        <dbReference type="ARBA" id="ARBA00023129"/>
    </source>
</evidence>
<dbReference type="PANTHER" id="PTHR35496:SF4">
    <property type="entry name" value="2S SULFUR-RICH SEED STORAGE PROTEIN 2-LIKE"/>
    <property type="match status" value="1"/>
</dbReference>
<dbReference type="Gene3D" id="1.10.110.10">
    <property type="entry name" value="Plant lipid-transfer and hydrophobic proteins"/>
    <property type="match status" value="1"/>
</dbReference>
<gene>
    <name evidence="6" type="ORF">LIER_13665</name>
</gene>
<dbReference type="InterPro" id="IPR036312">
    <property type="entry name" value="Bifun_inhib/LTP/seed_sf"/>
</dbReference>
<sequence>MAKLAILAGLLVALLAIADASTVTTTVIEENAASRRHQGGQMEQCRQEIEGRQFRQCQMYLTMGQMQGGRRGGRSHNDAIENPQQEQYMWECCEEMNDVMPMCRCDAIQEAVEMAMYEPQYQGQGMEEVMRMAMNLPKMCKWTEPTMCDMRPVVV</sequence>
<evidence type="ECO:0000256" key="4">
    <source>
        <dbReference type="SAM" id="SignalP"/>
    </source>
</evidence>
<proteinExistence type="inferred from homology"/>
<feature type="signal peptide" evidence="4">
    <location>
        <begin position="1"/>
        <end position="20"/>
    </location>
</feature>
<accession>A0AAV3Q0V4</accession>
<keyword evidence="4" id="KW-0732">Signal</keyword>